<dbReference type="InterPro" id="IPR002347">
    <property type="entry name" value="SDR_fam"/>
</dbReference>
<dbReference type="FunFam" id="3.40.50.720:FF:000084">
    <property type="entry name" value="Short-chain dehydrogenase reductase"/>
    <property type="match status" value="1"/>
</dbReference>
<gene>
    <name evidence="3" type="ORF">PV06_08023</name>
</gene>
<evidence type="ECO:0000256" key="1">
    <source>
        <dbReference type="ARBA" id="ARBA00006484"/>
    </source>
</evidence>
<dbReference type="GeneID" id="27360097"/>
<evidence type="ECO:0000256" key="2">
    <source>
        <dbReference type="ARBA" id="ARBA00022857"/>
    </source>
</evidence>
<dbReference type="InterPro" id="IPR036291">
    <property type="entry name" value="NAD(P)-bd_dom_sf"/>
</dbReference>
<proteinExistence type="inferred from homology"/>
<dbReference type="PROSITE" id="PS00061">
    <property type="entry name" value="ADH_SHORT"/>
    <property type="match status" value="1"/>
</dbReference>
<evidence type="ECO:0000313" key="4">
    <source>
        <dbReference type="Proteomes" id="UP000053342"/>
    </source>
</evidence>
<dbReference type="GO" id="GO:0016616">
    <property type="term" value="F:oxidoreductase activity, acting on the CH-OH group of donors, NAD or NADP as acceptor"/>
    <property type="evidence" value="ECO:0007669"/>
    <property type="project" value="TreeGrafter"/>
</dbReference>
<dbReference type="AlphaFoldDB" id="A0A0D2DCN6"/>
<keyword evidence="4" id="KW-1185">Reference proteome</keyword>
<dbReference type="InterPro" id="IPR020904">
    <property type="entry name" value="Sc_DH/Rdtase_CS"/>
</dbReference>
<sequence length="270" mass="28517">MDISGYALVTGAGSGIGRATAIEFARAGAKGIALFDLNGSSLDRLRTELESLIQSGGKPCRILTKVVDVSNEDTVTLAVNEIADCFGRVDYVVNAAGIAFKHADGSAEAETKDWHRVMDINLNGTFYVYRAAAKLMLKQDYLVSTVDGRPPQRGVVVNVSSICGVVGVPMSTAYCASKHAVIGLTRTASEDYAGRGLRINAVCPGYIDTPLIQPGTVVAAVAKEKTEQWTPLRRFGTASEVADAIVFLSSGRSSYITGTALMVDGGYTSH</sequence>
<evidence type="ECO:0000313" key="3">
    <source>
        <dbReference type="EMBL" id="KIW40853.1"/>
    </source>
</evidence>
<dbReference type="Gene3D" id="3.40.50.720">
    <property type="entry name" value="NAD(P)-binding Rossmann-like Domain"/>
    <property type="match status" value="1"/>
</dbReference>
<dbReference type="Pfam" id="PF13561">
    <property type="entry name" value="adh_short_C2"/>
    <property type="match status" value="1"/>
</dbReference>
<dbReference type="Proteomes" id="UP000053342">
    <property type="component" value="Unassembled WGS sequence"/>
</dbReference>
<dbReference type="HOGENOM" id="CLU_010194_1_0_1"/>
<dbReference type="PANTHER" id="PTHR42760">
    <property type="entry name" value="SHORT-CHAIN DEHYDROGENASES/REDUCTASES FAMILY MEMBER"/>
    <property type="match status" value="1"/>
</dbReference>
<organism evidence="3 4">
    <name type="scientific">Exophiala oligosperma</name>
    <dbReference type="NCBI Taxonomy" id="215243"/>
    <lineage>
        <taxon>Eukaryota</taxon>
        <taxon>Fungi</taxon>
        <taxon>Dikarya</taxon>
        <taxon>Ascomycota</taxon>
        <taxon>Pezizomycotina</taxon>
        <taxon>Eurotiomycetes</taxon>
        <taxon>Chaetothyriomycetidae</taxon>
        <taxon>Chaetothyriales</taxon>
        <taxon>Herpotrichiellaceae</taxon>
        <taxon>Exophiala</taxon>
    </lineage>
</organism>
<dbReference type="EMBL" id="KN847338">
    <property type="protein sequence ID" value="KIW40853.1"/>
    <property type="molecule type" value="Genomic_DNA"/>
</dbReference>
<reference evidence="3 4" key="1">
    <citation type="submission" date="2015-01" db="EMBL/GenBank/DDBJ databases">
        <title>The Genome Sequence of Exophiala oligosperma CBS72588.</title>
        <authorList>
            <consortium name="The Broad Institute Genomics Platform"/>
            <person name="Cuomo C."/>
            <person name="de Hoog S."/>
            <person name="Gorbushina A."/>
            <person name="Stielow B."/>
            <person name="Teixiera M."/>
            <person name="Abouelleil A."/>
            <person name="Chapman S.B."/>
            <person name="Priest M."/>
            <person name="Young S.K."/>
            <person name="Wortman J."/>
            <person name="Nusbaum C."/>
            <person name="Birren B."/>
        </authorList>
    </citation>
    <scope>NUCLEOTIDE SEQUENCE [LARGE SCALE GENOMIC DNA]</scope>
    <source>
        <strain evidence="3 4">CBS 72588</strain>
    </source>
</reference>
<dbReference type="SUPFAM" id="SSF51735">
    <property type="entry name" value="NAD(P)-binding Rossmann-fold domains"/>
    <property type="match status" value="1"/>
</dbReference>
<keyword evidence="2" id="KW-0521">NADP</keyword>
<dbReference type="VEuPathDB" id="FungiDB:PV06_08023"/>
<comment type="similarity">
    <text evidence="1">Belongs to the short-chain dehydrogenases/reductases (SDR) family.</text>
</comment>
<protein>
    <submittedName>
        <fullName evidence="3">Uncharacterized protein</fullName>
    </submittedName>
</protein>
<dbReference type="CDD" id="cd05233">
    <property type="entry name" value="SDR_c"/>
    <property type="match status" value="1"/>
</dbReference>
<dbReference type="RefSeq" id="XP_016261069.1">
    <property type="nucleotide sequence ID" value="XM_016409315.1"/>
</dbReference>
<dbReference type="PRINTS" id="PR00081">
    <property type="entry name" value="GDHRDH"/>
</dbReference>
<dbReference type="PRINTS" id="PR00080">
    <property type="entry name" value="SDRFAMILY"/>
</dbReference>
<name>A0A0D2DCN6_9EURO</name>
<dbReference type="STRING" id="215243.A0A0D2DCN6"/>
<dbReference type="OrthoDB" id="5840532at2759"/>
<accession>A0A0D2DCN6</accession>